<dbReference type="PROSITE" id="PS50181">
    <property type="entry name" value="FBOX"/>
    <property type="match status" value="1"/>
</dbReference>
<evidence type="ECO:0000259" key="1">
    <source>
        <dbReference type="PROSITE" id="PS50181"/>
    </source>
</evidence>
<dbReference type="InterPro" id="IPR001810">
    <property type="entry name" value="F-box_dom"/>
</dbReference>
<evidence type="ECO:0000313" key="2">
    <source>
        <dbReference type="EMBL" id="KAF5351168.1"/>
    </source>
</evidence>
<dbReference type="OrthoDB" id="3068749at2759"/>
<dbReference type="AlphaFoldDB" id="A0A8H5D0X1"/>
<reference evidence="2 3" key="1">
    <citation type="journal article" date="2020" name="ISME J.">
        <title>Uncovering the hidden diversity of litter-decomposition mechanisms in mushroom-forming fungi.</title>
        <authorList>
            <person name="Floudas D."/>
            <person name="Bentzer J."/>
            <person name="Ahren D."/>
            <person name="Johansson T."/>
            <person name="Persson P."/>
            <person name="Tunlid A."/>
        </authorList>
    </citation>
    <scope>NUCLEOTIDE SEQUENCE [LARGE SCALE GENOMIC DNA]</scope>
    <source>
        <strain evidence="2 3">CBS 146.42</strain>
    </source>
</reference>
<dbReference type="Proteomes" id="UP000559027">
    <property type="component" value="Unassembled WGS sequence"/>
</dbReference>
<organism evidence="2 3">
    <name type="scientific">Leucocoprinus leucothites</name>
    <dbReference type="NCBI Taxonomy" id="201217"/>
    <lineage>
        <taxon>Eukaryota</taxon>
        <taxon>Fungi</taxon>
        <taxon>Dikarya</taxon>
        <taxon>Basidiomycota</taxon>
        <taxon>Agaricomycotina</taxon>
        <taxon>Agaricomycetes</taxon>
        <taxon>Agaricomycetidae</taxon>
        <taxon>Agaricales</taxon>
        <taxon>Agaricineae</taxon>
        <taxon>Agaricaceae</taxon>
        <taxon>Leucocoprinus</taxon>
    </lineage>
</organism>
<dbReference type="EMBL" id="JAACJO010000013">
    <property type="protein sequence ID" value="KAF5351168.1"/>
    <property type="molecule type" value="Genomic_DNA"/>
</dbReference>
<dbReference type="SMART" id="SM00256">
    <property type="entry name" value="FBOX"/>
    <property type="match status" value="1"/>
</dbReference>
<keyword evidence="3" id="KW-1185">Reference proteome</keyword>
<dbReference type="Gene3D" id="1.20.1280.50">
    <property type="match status" value="1"/>
</dbReference>
<dbReference type="InterPro" id="IPR036047">
    <property type="entry name" value="F-box-like_dom_sf"/>
</dbReference>
<sequence>MPLMSFFSPWNLYQWLIAQSLVRKNNSRTSYIRSRAHELLSLPDELLVDILTRLDCPDIYSARVACKKLYQITKSRHLWFGVIRRLQLERGLVPPEEGISQYSAEQLEDWTLRRSTPRATLESQHQVQPHARLIDLRTQDIDDFVAPLTYLLPGGRWFLLAHSSSRTLVYDLDSTNAARKCLFNVSDFDKDLTSEYIRHTLWFDYSNPCLSFYVAASPFNKNNARSIIYAVQLSGKGANATLIASFVAAFRSSGQKGWYLGQLALNKRYYVEVRRDPNNRKIQDVLAYEFQHASGSNGYCSIKPAAQTRFVGDRICLTAFIYDDVLAMCTSRDVIQLYDIVGSDPTTCCSSSAFKLLHTVSFSFHFCSNIRWSPLESYMVSITREGEFKGLRIPHDRTIPPTVMELGRHEKFLNHRPGWKLDTSISISLDDHNGPVDIIYHPWTNVRDGSSVSNYFRRLLGVFKVPYIWWGARVVGFSEDLGRLVFFKDGSETWLVVVDLAAPRYLHE</sequence>
<dbReference type="Pfam" id="PF12937">
    <property type="entry name" value="F-box-like"/>
    <property type="match status" value="1"/>
</dbReference>
<gene>
    <name evidence="2" type="ORF">D9756_008347</name>
</gene>
<accession>A0A8H5D0X1</accession>
<proteinExistence type="predicted"/>
<protein>
    <recommendedName>
        <fullName evidence="1">F-box domain-containing protein</fullName>
    </recommendedName>
</protein>
<name>A0A8H5D0X1_9AGAR</name>
<feature type="domain" description="F-box" evidence="1">
    <location>
        <begin position="36"/>
        <end position="82"/>
    </location>
</feature>
<comment type="caution">
    <text evidence="2">The sequence shown here is derived from an EMBL/GenBank/DDBJ whole genome shotgun (WGS) entry which is preliminary data.</text>
</comment>
<evidence type="ECO:0000313" key="3">
    <source>
        <dbReference type="Proteomes" id="UP000559027"/>
    </source>
</evidence>
<dbReference type="SUPFAM" id="SSF81383">
    <property type="entry name" value="F-box domain"/>
    <property type="match status" value="1"/>
</dbReference>